<sequence>MLGSWLVLLSLPQESRPLVSLTRFVGGGKRTRDDSKLNGEAGGVSLSFLFFFSLCRERESRGE</sequence>
<reference evidence="1" key="1">
    <citation type="submission" date="2014-09" db="EMBL/GenBank/DDBJ databases">
        <authorList>
            <person name="Magalhaes I.L.F."/>
            <person name="Oliveira U."/>
            <person name="Santos F.R."/>
            <person name="Vidigal T.H.D.A."/>
            <person name="Brescovit A.D."/>
            <person name="Santos A.J."/>
        </authorList>
    </citation>
    <scope>NUCLEOTIDE SEQUENCE</scope>
    <source>
        <tissue evidence="1">Shoot tissue taken approximately 20 cm above the soil surface</tissue>
    </source>
</reference>
<organism evidence="1">
    <name type="scientific">Arundo donax</name>
    <name type="common">Giant reed</name>
    <name type="synonym">Donax arundinaceus</name>
    <dbReference type="NCBI Taxonomy" id="35708"/>
    <lineage>
        <taxon>Eukaryota</taxon>
        <taxon>Viridiplantae</taxon>
        <taxon>Streptophyta</taxon>
        <taxon>Embryophyta</taxon>
        <taxon>Tracheophyta</taxon>
        <taxon>Spermatophyta</taxon>
        <taxon>Magnoliopsida</taxon>
        <taxon>Liliopsida</taxon>
        <taxon>Poales</taxon>
        <taxon>Poaceae</taxon>
        <taxon>PACMAD clade</taxon>
        <taxon>Arundinoideae</taxon>
        <taxon>Arundineae</taxon>
        <taxon>Arundo</taxon>
    </lineage>
</organism>
<protein>
    <submittedName>
        <fullName evidence="1">Uncharacterized protein</fullName>
    </submittedName>
</protein>
<evidence type="ECO:0000313" key="1">
    <source>
        <dbReference type="EMBL" id="JAE39822.1"/>
    </source>
</evidence>
<accession>A0A0A9HSW6</accession>
<dbReference type="AlphaFoldDB" id="A0A0A9HSW6"/>
<name>A0A0A9HSW6_ARUDO</name>
<reference evidence="1" key="2">
    <citation type="journal article" date="2015" name="Data Brief">
        <title>Shoot transcriptome of the giant reed, Arundo donax.</title>
        <authorList>
            <person name="Barrero R.A."/>
            <person name="Guerrero F.D."/>
            <person name="Moolhuijzen P."/>
            <person name="Goolsby J.A."/>
            <person name="Tidwell J."/>
            <person name="Bellgard S.E."/>
            <person name="Bellgard M.I."/>
        </authorList>
    </citation>
    <scope>NUCLEOTIDE SEQUENCE</scope>
    <source>
        <tissue evidence="1">Shoot tissue taken approximately 20 cm above the soil surface</tissue>
    </source>
</reference>
<dbReference type="EMBL" id="GBRH01158074">
    <property type="protein sequence ID" value="JAE39822.1"/>
    <property type="molecule type" value="Transcribed_RNA"/>
</dbReference>
<proteinExistence type="predicted"/>